<dbReference type="Proteomes" id="UP000663848">
    <property type="component" value="Unassembled WGS sequence"/>
</dbReference>
<accession>A0A822BDE2</accession>
<name>A0A822BDE2_9BILA</name>
<evidence type="ECO:0000313" key="1">
    <source>
        <dbReference type="EMBL" id="CAF5024698.1"/>
    </source>
</evidence>
<comment type="caution">
    <text evidence="1">The sequence shown here is derived from an EMBL/GenBank/DDBJ whole genome shotgun (WGS) entry which is preliminary data.</text>
</comment>
<sequence>YIDDADELNIRTDLQKVLLEKLQNKENKNAVRVWAFEALYTPFIFNSEESNPTLSDDLEKAFSAILDEPLNQVNGYMWSVLKFSALDRLDPLRGLAARLRVHHDNKKQFSEQSTLSSRHVELEIP</sequence>
<protein>
    <submittedName>
        <fullName evidence="1">Uncharacterized protein</fullName>
    </submittedName>
</protein>
<dbReference type="EMBL" id="CAJOBR010040441">
    <property type="protein sequence ID" value="CAF5024698.1"/>
    <property type="molecule type" value="Genomic_DNA"/>
</dbReference>
<feature type="non-terminal residue" evidence="1">
    <location>
        <position position="125"/>
    </location>
</feature>
<evidence type="ECO:0000313" key="2">
    <source>
        <dbReference type="Proteomes" id="UP000663848"/>
    </source>
</evidence>
<feature type="non-terminal residue" evidence="1">
    <location>
        <position position="1"/>
    </location>
</feature>
<gene>
    <name evidence="1" type="ORF">QYT958_LOCUS40218</name>
</gene>
<dbReference type="AlphaFoldDB" id="A0A822BDE2"/>
<proteinExistence type="predicted"/>
<organism evidence="1 2">
    <name type="scientific">Rotaria socialis</name>
    <dbReference type="NCBI Taxonomy" id="392032"/>
    <lineage>
        <taxon>Eukaryota</taxon>
        <taxon>Metazoa</taxon>
        <taxon>Spiralia</taxon>
        <taxon>Gnathifera</taxon>
        <taxon>Rotifera</taxon>
        <taxon>Eurotatoria</taxon>
        <taxon>Bdelloidea</taxon>
        <taxon>Philodinida</taxon>
        <taxon>Philodinidae</taxon>
        <taxon>Rotaria</taxon>
    </lineage>
</organism>
<reference evidence="1" key="1">
    <citation type="submission" date="2021-02" db="EMBL/GenBank/DDBJ databases">
        <authorList>
            <person name="Nowell W R."/>
        </authorList>
    </citation>
    <scope>NUCLEOTIDE SEQUENCE</scope>
</reference>